<evidence type="ECO:0000313" key="4">
    <source>
        <dbReference type="EMBL" id="KAL3682266.1"/>
    </source>
</evidence>
<gene>
    <name evidence="4" type="ORF">R1sor_000288</name>
</gene>
<comment type="caution">
    <text evidence="4">The sequence shown here is derived from an EMBL/GenBank/DDBJ whole genome shotgun (WGS) entry which is preliminary data.</text>
</comment>
<dbReference type="GO" id="GO:0016829">
    <property type="term" value="F:lyase activity"/>
    <property type="evidence" value="ECO:0007669"/>
    <property type="project" value="UniProtKB-KW"/>
</dbReference>
<dbReference type="Proteomes" id="UP001633002">
    <property type="component" value="Unassembled WGS sequence"/>
</dbReference>
<protein>
    <recommendedName>
        <fullName evidence="6">Trichodiene synthase</fullName>
    </recommendedName>
</protein>
<accession>A0ABD3GUC9</accession>
<keyword evidence="5" id="KW-1185">Reference proteome</keyword>
<evidence type="ECO:0008006" key="6">
    <source>
        <dbReference type="Google" id="ProtNLM"/>
    </source>
</evidence>
<evidence type="ECO:0000256" key="3">
    <source>
        <dbReference type="SAM" id="MobiDB-lite"/>
    </source>
</evidence>
<proteinExistence type="inferred from homology"/>
<sequence>MVSTEGSPVPANSEVTKRSSEQLGKELKAFFHGLKYDDHVMRAGYAKYANGDVHVESAVNRIFDDEVTAGRLSHEERNLVGKMIPFGCRSAMWFYFNFSRELKVVIGLFTTLVTRVDDLCNKDPTTMIPEIQRSILNWGSGDESHRVHAHIAHLQRVVTVEVPKYYGPVVSAIILKGAIDFLVGCKMECWIPKGIACPPTSSRFPVYMREKTGLGETYAYFNFPEKMFPEVKWLELYLPAIPDIAHFANGMNDVLSYYKESLDEDDENTYVKTMSRALGCSAVDVWRSSCERQKALISEIRATLSWRKDLLQAWSSFQDGYIFWHLMEKRASGFPIPFEGSIRYCTI</sequence>
<organism evidence="4 5">
    <name type="scientific">Riccia sorocarpa</name>
    <dbReference type="NCBI Taxonomy" id="122646"/>
    <lineage>
        <taxon>Eukaryota</taxon>
        <taxon>Viridiplantae</taxon>
        <taxon>Streptophyta</taxon>
        <taxon>Embryophyta</taxon>
        <taxon>Marchantiophyta</taxon>
        <taxon>Marchantiopsida</taxon>
        <taxon>Marchantiidae</taxon>
        <taxon>Marchantiales</taxon>
        <taxon>Ricciaceae</taxon>
        <taxon>Riccia</taxon>
    </lineage>
</organism>
<reference evidence="4 5" key="1">
    <citation type="submission" date="2024-09" db="EMBL/GenBank/DDBJ databases">
        <title>Chromosome-scale assembly of Riccia sorocarpa.</title>
        <authorList>
            <person name="Paukszto L."/>
        </authorList>
    </citation>
    <scope>NUCLEOTIDE SEQUENCE [LARGE SCALE GENOMIC DNA]</scope>
    <source>
        <strain evidence="4">LP-2024</strain>
        <tissue evidence="4">Aerial parts of the thallus</tissue>
    </source>
</reference>
<dbReference type="EMBL" id="JBJQOH010000006">
    <property type="protein sequence ID" value="KAL3682266.1"/>
    <property type="molecule type" value="Genomic_DNA"/>
</dbReference>
<dbReference type="InterPro" id="IPR008949">
    <property type="entry name" value="Isoprenoid_synthase_dom_sf"/>
</dbReference>
<dbReference type="SUPFAM" id="SSF48576">
    <property type="entry name" value="Terpenoid synthases"/>
    <property type="match status" value="1"/>
</dbReference>
<keyword evidence="2" id="KW-0456">Lyase</keyword>
<dbReference type="AlphaFoldDB" id="A0ABD3GUC9"/>
<comment type="similarity">
    <text evidence="1">Belongs to the trichodiene synthase family.</text>
</comment>
<dbReference type="InterPro" id="IPR024652">
    <property type="entry name" value="Trichodiene_synth"/>
</dbReference>
<dbReference type="Pfam" id="PF06330">
    <property type="entry name" value="TRI5"/>
    <property type="match status" value="1"/>
</dbReference>
<name>A0ABD3GUC9_9MARC</name>
<evidence type="ECO:0000256" key="2">
    <source>
        <dbReference type="ARBA" id="ARBA00023239"/>
    </source>
</evidence>
<evidence type="ECO:0000313" key="5">
    <source>
        <dbReference type="Proteomes" id="UP001633002"/>
    </source>
</evidence>
<feature type="region of interest" description="Disordered" evidence="3">
    <location>
        <begin position="1"/>
        <end position="20"/>
    </location>
</feature>
<evidence type="ECO:0000256" key="1">
    <source>
        <dbReference type="ARBA" id="ARBA00007946"/>
    </source>
</evidence>
<dbReference type="Gene3D" id="1.10.600.10">
    <property type="entry name" value="Farnesyl Diphosphate Synthase"/>
    <property type="match status" value="1"/>
</dbReference>